<feature type="transmembrane region" description="Helical" evidence="1">
    <location>
        <begin position="186"/>
        <end position="208"/>
    </location>
</feature>
<keyword evidence="1" id="KW-0812">Transmembrane</keyword>
<feature type="transmembrane region" description="Helical" evidence="1">
    <location>
        <begin position="292"/>
        <end position="312"/>
    </location>
</feature>
<feature type="transmembrane region" description="Helical" evidence="1">
    <location>
        <begin position="319"/>
        <end position="338"/>
    </location>
</feature>
<dbReference type="Proteomes" id="UP000491181">
    <property type="component" value="Unassembled WGS sequence"/>
</dbReference>
<dbReference type="EMBL" id="BLLS01000048">
    <property type="protein sequence ID" value="GFH86581.1"/>
    <property type="molecule type" value="Genomic_DNA"/>
</dbReference>
<comment type="caution">
    <text evidence="2">The sequence shown here is derived from an EMBL/GenBank/DDBJ whole genome shotgun (WGS) entry which is preliminary data.</text>
</comment>
<evidence type="ECO:0000313" key="3">
    <source>
        <dbReference type="Proteomes" id="UP000491181"/>
    </source>
</evidence>
<sequence>MDYTVMRSKKLQNQVTTGRLTLPVVILICTLCWVSTYFLFPDLITSATQESLSSFWQSARDLLFPGWAERIVSFLVYAVIGYFLIELNNQFGIIRMRASMQTAIYFLLVTACPEMHLLYAGDIAALAFLISIYFLFRSYQQSHSSGHLFYSFFFIGAGSILFPQLTILSVLWLLESYRFQSLTPRSFCGALLGWMLPYWMLFGHAFFYNEMELFYRPFNQLLTFGEVFNLQILQPWELAILGYLLVMFIVSAVHCVAAGFEDKIRTRAYLQFLIDLTLFLFLQIALQPIYCSALLPLLIISSSILIGHFFVLTNSKSSNVFFIISLVGLILLFAFNIWTLL</sequence>
<reference evidence="2 3" key="1">
    <citation type="journal article" date="2020" name="Microbiome">
        <title>Single-cell genomics of uncultured bacteria reveals dietary fiber responders in the mouse gut microbiota.</title>
        <authorList>
            <person name="Chijiiwa R."/>
            <person name="Hosokawa M."/>
            <person name="Kogawa M."/>
            <person name="Nishikawa Y."/>
            <person name="Ide K."/>
            <person name="Sakanashi C."/>
            <person name="Takahashi K."/>
            <person name="Takeyama H."/>
        </authorList>
    </citation>
    <scope>NUCLEOTIDE SEQUENCE [LARGE SCALE GENOMIC DNA]</scope>
    <source>
        <strain evidence="2">IMSAGC_001</strain>
    </source>
</reference>
<feature type="transmembrane region" description="Helical" evidence="1">
    <location>
        <begin position="105"/>
        <end position="136"/>
    </location>
</feature>
<feature type="transmembrane region" description="Helical" evidence="1">
    <location>
        <begin position="148"/>
        <end position="174"/>
    </location>
</feature>
<evidence type="ECO:0000313" key="2">
    <source>
        <dbReference type="EMBL" id="GFH86581.1"/>
    </source>
</evidence>
<keyword evidence="1" id="KW-1133">Transmembrane helix</keyword>
<feature type="transmembrane region" description="Helical" evidence="1">
    <location>
        <begin position="67"/>
        <end position="85"/>
    </location>
</feature>
<feature type="transmembrane region" description="Helical" evidence="1">
    <location>
        <begin position="269"/>
        <end position="286"/>
    </location>
</feature>
<feature type="transmembrane region" description="Helical" evidence="1">
    <location>
        <begin position="20"/>
        <end position="40"/>
    </location>
</feature>
<keyword evidence="1" id="KW-0472">Membrane</keyword>
<dbReference type="AlphaFoldDB" id="A0A7J0A3N8"/>
<gene>
    <name evidence="2" type="ORF">IMSAGC001_01990</name>
</gene>
<evidence type="ECO:0008006" key="4">
    <source>
        <dbReference type="Google" id="ProtNLM"/>
    </source>
</evidence>
<evidence type="ECO:0000256" key="1">
    <source>
        <dbReference type="SAM" id="Phobius"/>
    </source>
</evidence>
<name>A0A7J0A3N8_9BACE</name>
<organism evidence="2 3">
    <name type="scientific">Bacteroides acidifaciens</name>
    <dbReference type="NCBI Taxonomy" id="85831"/>
    <lineage>
        <taxon>Bacteria</taxon>
        <taxon>Pseudomonadati</taxon>
        <taxon>Bacteroidota</taxon>
        <taxon>Bacteroidia</taxon>
        <taxon>Bacteroidales</taxon>
        <taxon>Bacteroidaceae</taxon>
        <taxon>Bacteroides</taxon>
    </lineage>
</organism>
<protein>
    <recommendedName>
        <fullName evidence="4">Transmembrane protein</fullName>
    </recommendedName>
</protein>
<feature type="transmembrane region" description="Helical" evidence="1">
    <location>
        <begin position="238"/>
        <end position="257"/>
    </location>
</feature>
<proteinExistence type="predicted"/>
<accession>A0A7J0A3N8</accession>